<proteinExistence type="predicted"/>
<feature type="transmembrane region" description="Helical" evidence="9">
    <location>
        <begin position="158"/>
        <end position="178"/>
    </location>
</feature>
<keyword evidence="6 11" id="KW-0418">Kinase</keyword>
<feature type="domain" description="Histidine kinase" evidence="10">
    <location>
        <begin position="477"/>
        <end position="680"/>
    </location>
</feature>
<evidence type="ECO:0000256" key="4">
    <source>
        <dbReference type="ARBA" id="ARBA00022679"/>
    </source>
</evidence>
<dbReference type="InterPro" id="IPR036890">
    <property type="entry name" value="HATPase_C_sf"/>
</dbReference>
<keyword evidence="7" id="KW-0067">ATP-binding</keyword>
<evidence type="ECO:0000256" key="3">
    <source>
        <dbReference type="ARBA" id="ARBA00022553"/>
    </source>
</evidence>
<dbReference type="PROSITE" id="PS50109">
    <property type="entry name" value="HIS_KIN"/>
    <property type="match status" value="1"/>
</dbReference>
<dbReference type="Pfam" id="PF02518">
    <property type="entry name" value="HATPase_c"/>
    <property type="match status" value="1"/>
</dbReference>
<feature type="transmembrane region" description="Helical" evidence="9">
    <location>
        <begin position="68"/>
        <end position="86"/>
    </location>
</feature>
<dbReference type="SUPFAM" id="SSF55874">
    <property type="entry name" value="ATPase domain of HSP90 chaperone/DNA topoisomerase II/histidine kinase"/>
    <property type="match status" value="1"/>
</dbReference>
<evidence type="ECO:0000256" key="1">
    <source>
        <dbReference type="ARBA" id="ARBA00000085"/>
    </source>
</evidence>
<dbReference type="InterPro" id="IPR003594">
    <property type="entry name" value="HATPase_dom"/>
</dbReference>
<feature type="transmembrane region" description="Helical" evidence="9">
    <location>
        <begin position="6"/>
        <end position="26"/>
    </location>
</feature>
<dbReference type="KEGG" id="mpur:MARPU_05390"/>
<evidence type="ECO:0000313" key="11">
    <source>
        <dbReference type="EMBL" id="AHF03384.1"/>
    </source>
</evidence>
<dbReference type="AlphaFoldDB" id="W0E2C7"/>
<dbReference type="Gene3D" id="1.10.287.130">
    <property type="match status" value="1"/>
</dbReference>
<keyword evidence="8" id="KW-0902">Two-component regulatory system</keyword>
<gene>
    <name evidence="11" type="ORF">MARPU_05390</name>
</gene>
<evidence type="ECO:0000256" key="5">
    <source>
        <dbReference type="ARBA" id="ARBA00022741"/>
    </source>
</evidence>
<dbReference type="SUPFAM" id="SSF47384">
    <property type="entry name" value="Homodimeric domain of signal transducing histidine kinase"/>
    <property type="match status" value="1"/>
</dbReference>
<dbReference type="Proteomes" id="UP000005275">
    <property type="component" value="Chromosome"/>
</dbReference>
<keyword evidence="9" id="KW-0812">Transmembrane</keyword>
<evidence type="ECO:0000256" key="7">
    <source>
        <dbReference type="ARBA" id="ARBA00022840"/>
    </source>
</evidence>
<dbReference type="NCBIfam" id="TIGR02916">
    <property type="entry name" value="PEP_his_kin"/>
    <property type="match status" value="1"/>
</dbReference>
<evidence type="ECO:0000256" key="9">
    <source>
        <dbReference type="SAM" id="Phobius"/>
    </source>
</evidence>
<evidence type="ECO:0000259" key="10">
    <source>
        <dbReference type="PROSITE" id="PS50109"/>
    </source>
</evidence>
<keyword evidence="9" id="KW-1133">Transmembrane helix</keyword>
<evidence type="ECO:0000256" key="6">
    <source>
        <dbReference type="ARBA" id="ARBA00022777"/>
    </source>
</evidence>
<dbReference type="SMART" id="SM00388">
    <property type="entry name" value="HisKA"/>
    <property type="match status" value="1"/>
</dbReference>
<dbReference type="STRING" id="765910.MARPU_05390"/>
<dbReference type="InterPro" id="IPR003661">
    <property type="entry name" value="HisK_dim/P_dom"/>
</dbReference>
<dbReference type="OrthoDB" id="9785691at2"/>
<dbReference type="EMBL" id="CP007031">
    <property type="protein sequence ID" value="AHF03384.1"/>
    <property type="molecule type" value="Genomic_DNA"/>
</dbReference>
<dbReference type="EC" id="2.7.13.3" evidence="2"/>
<evidence type="ECO:0000256" key="2">
    <source>
        <dbReference type="ARBA" id="ARBA00012438"/>
    </source>
</evidence>
<keyword evidence="12" id="KW-1185">Reference proteome</keyword>
<dbReference type="InterPro" id="IPR036097">
    <property type="entry name" value="HisK_dim/P_sf"/>
</dbReference>
<feature type="transmembrane region" description="Helical" evidence="9">
    <location>
        <begin position="98"/>
        <end position="115"/>
    </location>
</feature>
<dbReference type="GO" id="GO:0000155">
    <property type="term" value="F:phosphorelay sensor kinase activity"/>
    <property type="evidence" value="ECO:0007669"/>
    <property type="project" value="InterPro"/>
</dbReference>
<dbReference type="InterPro" id="IPR014265">
    <property type="entry name" value="XrtA/PrsK"/>
</dbReference>
<dbReference type="Gene3D" id="3.30.565.10">
    <property type="entry name" value="Histidine kinase-like ATPase, C-terminal domain"/>
    <property type="match status" value="1"/>
</dbReference>
<accession>W0E2C7</accession>
<keyword evidence="3" id="KW-0597">Phosphoprotein</keyword>
<feature type="transmembrane region" description="Helical" evidence="9">
    <location>
        <begin position="231"/>
        <end position="250"/>
    </location>
</feature>
<dbReference type="RefSeq" id="WP_005220553.1">
    <property type="nucleotide sequence ID" value="NZ_CP007031.1"/>
</dbReference>
<keyword evidence="4" id="KW-0808">Transferase</keyword>
<dbReference type="PRINTS" id="PR00344">
    <property type="entry name" value="BCTRLSENSOR"/>
</dbReference>
<dbReference type="eggNOG" id="COG4191">
    <property type="taxonomic scope" value="Bacteria"/>
</dbReference>
<protein>
    <recommendedName>
        <fullName evidence="2">histidine kinase</fullName>
        <ecNumber evidence="2">2.7.13.3</ecNumber>
    </recommendedName>
</protein>
<dbReference type="HOGENOM" id="CLU_024784_0_0_6"/>
<keyword evidence="9" id="KW-0472">Membrane</keyword>
<evidence type="ECO:0000256" key="8">
    <source>
        <dbReference type="ARBA" id="ARBA00023012"/>
    </source>
</evidence>
<feature type="transmembrane region" description="Helical" evidence="9">
    <location>
        <begin position="33"/>
        <end position="56"/>
    </location>
</feature>
<dbReference type="PANTHER" id="PTHR43065:SF10">
    <property type="entry name" value="PEROXIDE STRESS-ACTIVATED HISTIDINE KINASE MAK3"/>
    <property type="match status" value="1"/>
</dbReference>
<keyword evidence="5" id="KW-0547">Nucleotide-binding</keyword>
<reference evidence="11 12" key="1">
    <citation type="submission" date="2013-12" db="EMBL/GenBank/DDBJ databases">
        <authorList>
            <consortium name="DOE Joint Genome Institute"/>
            <person name="Bryant D.A."/>
            <person name="Huntemann M."/>
            <person name="Han J."/>
            <person name="Chen A."/>
            <person name="Kyrpides N."/>
            <person name="Mavromatis K."/>
            <person name="Markowitz V."/>
            <person name="Palaniappan K."/>
            <person name="Ivanova N."/>
            <person name="Schaumberg A."/>
            <person name="Pati A."/>
            <person name="Liolios K."/>
            <person name="Nordberg H.P."/>
            <person name="Cantor M.N."/>
            <person name="Hua S.X."/>
            <person name="Woyke T."/>
        </authorList>
    </citation>
    <scope>NUCLEOTIDE SEQUENCE [LARGE SCALE GENOMIC DNA]</scope>
    <source>
        <strain evidence="11 12">984</strain>
    </source>
</reference>
<dbReference type="PANTHER" id="PTHR43065">
    <property type="entry name" value="SENSOR HISTIDINE KINASE"/>
    <property type="match status" value="1"/>
</dbReference>
<dbReference type="InterPro" id="IPR005467">
    <property type="entry name" value="His_kinase_dom"/>
</dbReference>
<dbReference type="Pfam" id="PF00512">
    <property type="entry name" value="HisKA"/>
    <property type="match status" value="1"/>
</dbReference>
<feature type="transmembrane region" description="Helical" evidence="9">
    <location>
        <begin position="127"/>
        <end position="146"/>
    </location>
</feature>
<sequence>MSVATISYAAALIAYLVLTLLLVTAWRGRLLGLFALVASMAGVCWAAIVLAMVHGLLPAGHWSAVAELVRSAAWFIFLSRVLVVEYDPSQLRFWARAPWWVICGGALLTLGVPLLEVPLGLDGAQVINAMLLGWVLWSIFGLVLLEQIFRNRRPEQRWGIKHLCLGVGAVFAFDLYFFSDALLLHRIDPVLWQARGLVHALVVPLIAVSAARNPSWSLEVHVSRHAVFHSATLTAAGLYLLAMAAAGYYIRYFGGAWGAVLQITFLFAALLFLLAVLFSGQLRARLRVLLSKHFFSFKYDYREEWLGFTTALSRPGVALPEAVISALGGIVNSPGGMLWVKGEHDAFEFCAQSHLGEPQAQILAADAPMIIFLANSGWVVDLEEYRNHPERYQGFSTPPWLESLADAWLVIPLLHRESLCGFVVLARPGGAGALNWEDRSLLRTAGRQAATHVAQHLADQALIRARQFEAFSQLSAYVAHDLKNLLAQQSLLVSNAERHRDNPAFFDDVIRTVRSSVERMTRLMEQLRDGVRGEAPQRLSLAPLLEELVRGRGGYAPVPVFEAPLSSLYVSADRERLLTVFGHLVQNAQEATTPEGCVVVRLFAEGRFAIVEIEDDGIGMSQEFVRERLFKPFDSTKGLTGMGIGAFESREFVRLLGGDLLVRSQPGEGTLFRVCLPLDGELQKEGEGTVHAGHHGVAS</sequence>
<dbReference type="SUPFAM" id="SSF55781">
    <property type="entry name" value="GAF domain-like"/>
    <property type="match status" value="1"/>
</dbReference>
<dbReference type="CDD" id="cd00082">
    <property type="entry name" value="HisKA"/>
    <property type="match status" value="1"/>
</dbReference>
<name>W0E2C7_MARPU</name>
<dbReference type="GO" id="GO:0005524">
    <property type="term" value="F:ATP binding"/>
    <property type="evidence" value="ECO:0007669"/>
    <property type="project" value="UniProtKB-KW"/>
</dbReference>
<feature type="transmembrane region" description="Helical" evidence="9">
    <location>
        <begin position="256"/>
        <end position="278"/>
    </location>
</feature>
<evidence type="ECO:0000313" key="12">
    <source>
        <dbReference type="Proteomes" id="UP000005275"/>
    </source>
</evidence>
<dbReference type="InterPro" id="IPR004358">
    <property type="entry name" value="Sig_transdc_His_kin-like_C"/>
</dbReference>
<organism evidence="11 12">
    <name type="scientific">Marichromatium purpuratum 984</name>
    <dbReference type="NCBI Taxonomy" id="765910"/>
    <lineage>
        <taxon>Bacteria</taxon>
        <taxon>Pseudomonadati</taxon>
        <taxon>Pseudomonadota</taxon>
        <taxon>Gammaproteobacteria</taxon>
        <taxon>Chromatiales</taxon>
        <taxon>Chromatiaceae</taxon>
        <taxon>Marichromatium</taxon>
    </lineage>
</organism>
<dbReference type="SMART" id="SM00387">
    <property type="entry name" value="HATPase_c"/>
    <property type="match status" value="1"/>
</dbReference>
<comment type="catalytic activity">
    <reaction evidence="1">
        <text>ATP + protein L-histidine = ADP + protein N-phospho-L-histidine.</text>
        <dbReference type="EC" id="2.7.13.3"/>
    </reaction>
</comment>